<feature type="coiled-coil region" evidence="1">
    <location>
        <begin position="128"/>
        <end position="155"/>
    </location>
</feature>
<dbReference type="EMBL" id="JAYKXN010000008">
    <property type="protein sequence ID" value="KAK7263899.1"/>
    <property type="molecule type" value="Genomic_DNA"/>
</dbReference>
<proteinExistence type="predicted"/>
<reference evidence="2 3" key="1">
    <citation type="submission" date="2024-01" db="EMBL/GenBank/DDBJ databases">
        <title>The genomes of 5 underutilized Papilionoideae crops provide insights into root nodulation and disease resistance.</title>
        <authorList>
            <person name="Yuan L."/>
        </authorList>
    </citation>
    <scope>NUCLEOTIDE SEQUENCE [LARGE SCALE GENOMIC DNA]</scope>
    <source>
        <strain evidence="2">LY-2023</strain>
        <tissue evidence="2">Leaf</tissue>
    </source>
</reference>
<organism evidence="2 3">
    <name type="scientific">Clitoria ternatea</name>
    <name type="common">Butterfly pea</name>
    <dbReference type="NCBI Taxonomy" id="43366"/>
    <lineage>
        <taxon>Eukaryota</taxon>
        <taxon>Viridiplantae</taxon>
        <taxon>Streptophyta</taxon>
        <taxon>Embryophyta</taxon>
        <taxon>Tracheophyta</taxon>
        <taxon>Spermatophyta</taxon>
        <taxon>Magnoliopsida</taxon>
        <taxon>eudicotyledons</taxon>
        <taxon>Gunneridae</taxon>
        <taxon>Pentapetalae</taxon>
        <taxon>rosids</taxon>
        <taxon>fabids</taxon>
        <taxon>Fabales</taxon>
        <taxon>Fabaceae</taxon>
        <taxon>Papilionoideae</taxon>
        <taxon>50 kb inversion clade</taxon>
        <taxon>NPAAA clade</taxon>
        <taxon>indigoferoid/millettioid clade</taxon>
        <taxon>Phaseoleae</taxon>
        <taxon>Clitoria</taxon>
    </lineage>
</organism>
<keyword evidence="3" id="KW-1185">Reference proteome</keyword>
<keyword evidence="1" id="KW-0175">Coiled coil</keyword>
<gene>
    <name evidence="2" type="ORF">RJT34_31498</name>
</gene>
<dbReference type="AlphaFoldDB" id="A0AAN9EVM1"/>
<dbReference type="Proteomes" id="UP001359559">
    <property type="component" value="Unassembled WGS sequence"/>
</dbReference>
<protein>
    <submittedName>
        <fullName evidence="2">Uncharacterized protein</fullName>
    </submittedName>
</protein>
<evidence type="ECO:0000313" key="2">
    <source>
        <dbReference type="EMBL" id="KAK7263899.1"/>
    </source>
</evidence>
<comment type="caution">
    <text evidence="2">The sequence shown here is derived from an EMBL/GenBank/DDBJ whole genome shotgun (WGS) entry which is preliminary data.</text>
</comment>
<evidence type="ECO:0000256" key="1">
    <source>
        <dbReference type="SAM" id="Coils"/>
    </source>
</evidence>
<name>A0AAN9EVM1_CLITE</name>
<evidence type="ECO:0000313" key="3">
    <source>
        <dbReference type="Proteomes" id="UP001359559"/>
    </source>
</evidence>
<accession>A0AAN9EVM1</accession>
<sequence>MEDSGAILAHISSMKEMLDQVNEEIEANIQITREIESSILKCEEIECDLATREADLIKTSAMLQFDTVGYVTVAADFRASVSTLEKELSCLKMKQEEIINKMDKKRENFITLSLEFQRAIDKREDCEVRALLSEKDSLENEIQLLDKKNNVLKNSVLAFVEEILEDLHSSNSASEVEIQMMQWENEKLLKDINGLKTTLLSTIGTSDDLLQNALCGEAAFHVCIQLAPEDLTCGLWPLARGSVCHRSYLKRDFLISFSSPQKDKGAHNPTLHKLAY</sequence>